<gene>
    <name evidence="12" type="ORF">VNO80_16743</name>
</gene>
<evidence type="ECO:0000313" key="12">
    <source>
        <dbReference type="EMBL" id="KAK7357457.1"/>
    </source>
</evidence>
<dbReference type="Pfam" id="PF14368">
    <property type="entry name" value="LTP_2"/>
    <property type="match status" value="1"/>
</dbReference>
<keyword evidence="3" id="KW-1003">Cell membrane</keyword>
<evidence type="ECO:0000256" key="4">
    <source>
        <dbReference type="ARBA" id="ARBA00022622"/>
    </source>
</evidence>
<keyword evidence="4" id="KW-0472">Membrane</keyword>
<protein>
    <recommendedName>
        <fullName evidence="11">Bifunctional inhibitor/plant lipid transfer protein/seed storage helical domain-containing protein</fullName>
    </recommendedName>
</protein>
<proteinExistence type="inferred from homology"/>
<evidence type="ECO:0000259" key="11">
    <source>
        <dbReference type="SMART" id="SM00499"/>
    </source>
</evidence>
<evidence type="ECO:0000256" key="2">
    <source>
        <dbReference type="ARBA" id="ARBA00009748"/>
    </source>
</evidence>
<evidence type="ECO:0000256" key="10">
    <source>
        <dbReference type="SAM" id="SignalP"/>
    </source>
</evidence>
<dbReference type="GO" id="GO:0098552">
    <property type="term" value="C:side of membrane"/>
    <property type="evidence" value="ECO:0007669"/>
    <property type="project" value="UniProtKB-KW"/>
</dbReference>
<feature type="signal peptide" evidence="10">
    <location>
        <begin position="1"/>
        <end position="26"/>
    </location>
</feature>
<feature type="chain" id="PRO_5042874607" description="Bifunctional inhibitor/plant lipid transfer protein/seed storage helical domain-containing protein" evidence="10">
    <location>
        <begin position="27"/>
        <end position="224"/>
    </location>
</feature>
<dbReference type="SMART" id="SM00499">
    <property type="entry name" value="AAI"/>
    <property type="match status" value="1"/>
</dbReference>
<dbReference type="InterPro" id="IPR043325">
    <property type="entry name" value="LTSS"/>
</dbReference>
<comment type="subcellular location">
    <subcellularLocation>
        <location evidence="1">Cell membrane</location>
        <topology evidence="1">Lipid-anchor</topology>
        <topology evidence="1">GPI-anchor</topology>
    </subcellularLocation>
</comment>
<evidence type="ECO:0000256" key="8">
    <source>
        <dbReference type="ARBA" id="ARBA00023288"/>
    </source>
</evidence>
<organism evidence="12 13">
    <name type="scientific">Phaseolus coccineus</name>
    <name type="common">Scarlet runner bean</name>
    <name type="synonym">Phaseolus multiflorus</name>
    <dbReference type="NCBI Taxonomy" id="3886"/>
    <lineage>
        <taxon>Eukaryota</taxon>
        <taxon>Viridiplantae</taxon>
        <taxon>Streptophyta</taxon>
        <taxon>Embryophyta</taxon>
        <taxon>Tracheophyta</taxon>
        <taxon>Spermatophyta</taxon>
        <taxon>Magnoliopsida</taxon>
        <taxon>eudicotyledons</taxon>
        <taxon>Gunneridae</taxon>
        <taxon>Pentapetalae</taxon>
        <taxon>rosids</taxon>
        <taxon>fabids</taxon>
        <taxon>Fabales</taxon>
        <taxon>Fabaceae</taxon>
        <taxon>Papilionoideae</taxon>
        <taxon>50 kb inversion clade</taxon>
        <taxon>NPAAA clade</taxon>
        <taxon>indigoferoid/millettioid clade</taxon>
        <taxon>Phaseoleae</taxon>
        <taxon>Phaseolus</taxon>
    </lineage>
</organism>
<evidence type="ECO:0000256" key="5">
    <source>
        <dbReference type="ARBA" id="ARBA00022729"/>
    </source>
</evidence>
<keyword evidence="8" id="KW-0449">Lipoprotein</keyword>
<dbReference type="EMBL" id="JAYMYR010000006">
    <property type="protein sequence ID" value="KAK7357457.1"/>
    <property type="molecule type" value="Genomic_DNA"/>
</dbReference>
<evidence type="ECO:0000256" key="7">
    <source>
        <dbReference type="ARBA" id="ARBA00023180"/>
    </source>
</evidence>
<feature type="compositionally biased region" description="Low complexity" evidence="9">
    <location>
        <begin position="151"/>
        <end position="182"/>
    </location>
</feature>
<evidence type="ECO:0000256" key="9">
    <source>
        <dbReference type="SAM" id="MobiDB-lite"/>
    </source>
</evidence>
<dbReference type="AlphaFoldDB" id="A0AAN9MSR2"/>
<dbReference type="SUPFAM" id="SSF47699">
    <property type="entry name" value="Bifunctional inhibitor/lipid-transfer protein/seed storage 2S albumin"/>
    <property type="match status" value="1"/>
</dbReference>
<evidence type="ECO:0000256" key="6">
    <source>
        <dbReference type="ARBA" id="ARBA00023157"/>
    </source>
</evidence>
<dbReference type="InterPro" id="IPR036312">
    <property type="entry name" value="Bifun_inhib/LTP/seed_sf"/>
</dbReference>
<evidence type="ECO:0000256" key="3">
    <source>
        <dbReference type="ARBA" id="ARBA00022475"/>
    </source>
</evidence>
<dbReference type="Gene3D" id="1.10.110.10">
    <property type="entry name" value="Plant lipid-transfer and hydrophobic proteins"/>
    <property type="match status" value="1"/>
</dbReference>
<dbReference type="GO" id="GO:0005886">
    <property type="term" value="C:plasma membrane"/>
    <property type="evidence" value="ECO:0007669"/>
    <property type="project" value="UniProtKB-SubCell"/>
</dbReference>
<feature type="compositionally biased region" description="Polar residues" evidence="9">
    <location>
        <begin position="183"/>
        <end position="195"/>
    </location>
</feature>
<keyword evidence="7" id="KW-0325">Glycoprotein</keyword>
<keyword evidence="6" id="KW-1015">Disulfide bond</keyword>
<reference evidence="12 13" key="1">
    <citation type="submission" date="2024-01" db="EMBL/GenBank/DDBJ databases">
        <title>The genomes of 5 underutilized Papilionoideae crops provide insights into root nodulation and disease resistanc.</title>
        <authorList>
            <person name="Jiang F."/>
        </authorList>
    </citation>
    <scope>NUCLEOTIDE SEQUENCE [LARGE SCALE GENOMIC DNA]</scope>
    <source>
        <strain evidence="12">JINMINGXINNONG_FW02</strain>
        <tissue evidence="12">Leaves</tissue>
    </source>
</reference>
<evidence type="ECO:0000313" key="13">
    <source>
        <dbReference type="Proteomes" id="UP001374584"/>
    </source>
</evidence>
<feature type="compositionally biased region" description="Low complexity" evidence="9">
    <location>
        <begin position="124"/>
        <end position="144"/>
    </location>
</feature>
<name>A0AAN9MSR2_PHACN</name>
<sequence length="224" mass="22466">MASFQSLSLTAVVLAVALLMVAPSHAQITTPCNASIVGTFFTPCMNFLTNSSASGTSPTTECCTALKSLTSGGMECMCLIVTGSVPFRIPVNRTLAISLPRACNMPGVPLQCKASGSPLPAPGPVSLGPSPSPSPASVSSGFSPTPSPQGSTVLPSPTSPSLAPQSDTPSSLLTPPSPSADSGNPSVSTGSGRTNLTPSSAMTSYNAPPSLIFIALGFAVLKYY</sequence>
<feature type="domain" description="Bifunctional inhibitor/plant lipid transfer protein/seed storage helical" evidence="11">
    <location>
        <begin position="32"/>
        <end position="112"/>
    </location>
</feature>
<keyword evidence="4" id="KW-0336">GPI-anchor</keyword>
<dbReference type="CDD" id="cd00010">
    <property type="entry name" value="AAI_LTSS"/>
    <property type="match status" value="1"/>
</dbReference>
<comment type="similarity">
    <text evidence="2">Belongs to the plant LTP family.</text>
</comment>
<keyword evidence="13" id="KW-1185">Reference proteome</keyword>
<evidence type="ECO:0000256" key="1">
    <source>
        <dbReference type="ARBA" id="ARBA00004609"/>
    </source>
</evidence>
<dbReference type="InterPro" id="IPR016140">
    <property type="entry name" value="Bifunc_inhib/LTP/seed_store"/>
</dbReference>
<feature type="region of interest" description="Disordered" evidence="9">
    <location>
        <begin position="119"/>
        <end position="195"/>
    </location>
</feature>
<dbReference type="PANTHER" id="PTHR33044">
    <property type="entry name" value="BIFUNCTIONAL INHIBITOR/LIPID-TRANSFER PROTEIN/SEED STORAGE 2S ALBUMIN SUPERFAMILY PROTEIN-RELATED"/>
    <property type="match status" value="1"/>
</dbReference>
<dbReference type="Proteomes" id="UP001374584">
    <property type="component" value="Unassembled WGS sequence"/>
</dbReference>
<keyword evidence="5 10" id="KW-0732">Signal</keyword>
<comment type="caution">
    <text evidence="12">The sequence shown here is derived from an EMBL/GenBank/DDBJ whole genome shotgun (WGS) entry which is preliminary data.</text>
</comment>
<accession>A0AAN9MSR2</accession>